<protein>
    <submittedName>
        <fullName evidence="1">Unannotated protein</fullName>
    </submittedName>
</protein>
<dbReference type="AlphaFoldDB" id="A0A6J7J6L2"/>
<reference evidence="1" key="1">
    <citation type="submission" date="2020-05" db="EMBL/GenBank/DDBJ databases">
        <authorList>
            <person name="Chiriac C."/>
            <person name="Salcher M."/>
            <person name="Ghai R."/>
            <person name="Kavagutti S V."/>
        </authorList>
    </citation>
    <scope>NUCLEOTIDE SEQUENCE</scope>
</reference>
<evidence type="ECO:0000313" key="1">
    <source>
        <dbReference type="EMBL" id="CAB4938297.1"/>
    </source>
</evidence>
<dbReference type="EMBL" id="CAFBNE010000016">
    <property type="protein sequence ID" value="CAB4938297.1"/>
    <property type="molecule type" value="Genomic_DNA"/>
</dbReference>
<gene>
    <name evidence="1" type="ORF">UFOPK3772_00727</name>
</gene>
<accession>A0A6J7J6L2</accession>
<sequence length="159" mass="16170">MAHHERHARQILPIPRRALGLATMGATAALGLGGCTLSGSGTFASETLPNQKAGVVSMIECGLDGSGSGTISFIDRRTKTNGPRVNVEGTVTGCLGRVATGTYQSRPSGAPGTFKVTVADKAGTGPGKGDSMLLLLDGGRFDGYLFAGTLESGDFTITP</sequence>
<proteinExistence type="predicted"/>
<organism evidence="1">
    <name type="scientific">freshwater metagenome</name>
    <dbReference type="NCBI Taxonomy" id="449393"/>
    <lineage>
        <taxon>unclassified sequences</taxon>
        <taxon>metagenomes</taxon>
        <taxon>ecological metagenomes</taxon>
    </lineage>
</organism>
<dbReference type="PROSITE" id="PS51257">
    <property type="entry name" value="PROKAR_LIPOPROTEIN"/>
    <property type="match status" value="1"/>
</dbReference>
<name>A0A6J7J6L2_9ZZZZ</name>